<dbReference type="OrthoDB" id="9795032at2"/>
<sequence length="64" mass="7033">MGEIKINCMKNGPFEVLGKPVITDGNGKVVSTPEQEAYYLCRCGGSKNKPFCDGTHSRIHFLSE</sequence>
<reference evidence="7" key="2">
    <citation type="submission" date="2012-03" db="EMBL/GenBank/DDBJ databases">
        <title>The complete genome sequence of the pioneer microbe on fresh volcanic deposit, Leptospirillum ferrooxidans strain C2-3.</title>
        <authorList>
            <person name="Fujimura R."/>
            <person name="Sato Y."/>
            <person name="Nishizawa T."/>
            <person name="Nanba K."/>
            <person name="Oshima K."/>
            <person name="Hattori M."/>
            <person name="Kamijo T."/>
            <person name="Ohta H."/>
        </authorList>
    </citation>
    <scope>NUCLEOTIDE SEQUENCE [LARGE SCALE GENOMIC DNA]</scope>
    <source>
        <strain evidence="7">C2-3</strain>
    </source>
</reference>
<dbReference type="STRING" id="1162668.LFE_1891"/>
<evidence type="ECO:0000259" key="5">
    <source>
        <dbReference type="SMART" id="SM00704"/>
    </source>
</evidence>
<keyword evidence="3" id="KW-0408">Iron</keyword>
<evidence type="ECO:0000313" key="6">
    <source>
        <dbReference type="EMBL" id="BAM07569.1"/>
    </source>
</evidence>
<feature type="domain" description="Iron-binding zinc finger CDGSH type" evidence="5">
    <location>
        <begin position="28"/>
        <end position="62"/>
    </location>
</feature>
<dbReference type="Pfam" id="PF09360">
    <property type="entry name" value="zf-CDGSH"/>
    <property type="match status" value="1"/>
</dbReference>
<evidence type="ECO:0000313" key="7">
    <source>
        <dbReference type="Proteomes" id="UP000007382"/>
    </source>
</evidence>
<dbReference type="AlphaFoldDB" id="I0IQM0"/>
<dbReference type="SMART" id="SM00704">
    <property type="entry name" value="ZnF_CDGSH"/>
    <property type="match status" value="1"/>
</dbReference>
<evidence type="ECO:0000256" key="1">
    <source>
        <dbReference type="ARBA" id="ARBA00022714"/>
    </source>
</evidence>
<dbReference type="Gene3D" id="3.40.5.90">
    <property type="entry name" value="CDGSH iron-sulfur domain, mitoNEET-type"/>
    <property type="match status" value="1"/>
</dbReference>
<proteinExistence type="predicted"/>
<reference evidence="6 7" key="1">
    <citation type="journal article" date="2012" name="J. Bacteriol.">
        <title>Complete Genome Sequence of Leptospirillum ferrooxidans Strain C2-3, Isolated from a Fresh Volcanic Ash Deposit on the Island of Miyake, Japan.</title>
        <authorList>
            <person name="Fujimura R."/>
            <person name="Sato Y."/>
            <person name="Nishizawa T."/>
            <person name="Oshima K."/>
            <person name="Kim S.-W."/>
            <person name="Hattori M."/>
            <person name="Kamijo T."/>
            <person name="Ohta H."/>
        </authorList>
    </citation>
    <scope>NUCLEOTIDE SEQUENCE [LARGE SCALE GENOMIC DNA]</scope>
    <source>
        <strain evidence="6 7">C2-3</strain>
    </source>
</reference>
<dbReference type="GO" id="GO:0005737">
    <property type="term" value="C:cytoplasm"/>
    <property type="evidence" value="ECO:0007669"/>
    <property type="project" value="UniProtKB-ARBA"/>
</dbReference>
<evidence type="ECO:0000256" key="2">
    <source>
        <dbReference type="ARBA" id="ARBA00022723"/>
    </source>
</evidence>
<name>I0IQM0_LEPFC</name>
<dbReference type="RefSeq" id="WP_014450053.1">
    <property type="nucleotide sequence ID" value="NC_017094.1"/>
</dbReference>
<accession>I0IQM0</accession>
<gene>
    <name evidence="6" type="ordered locus">LFE_1891</name>
</gene>
<dbReference type="GO" id="GO:0046872">
    <property type="term" value="F:metal ion binding"/>
    <property type="evidence" value="ECO:0007669"/>
    <property type="project" value="UniProtKB-KW"/>
</dbReference>
<dbReference type="Proteomes" id="UP000007382">
    <property type="component" value="Chromosome"/>
</dbReference>
<dbReference type="InterPro" id="IPR018967">
    <property type="entry name" value="FeS-contain_CDGSH-typ"/>
</dbReference>
<dbReference type="InterPro" id="IPR042216">
    <property type="entry name" value="MitoNEET_CISD"/>
</dbReference>
<keyword evidence="2" id="KW-0479">Metal-binding</keyword>
<dbReference type="GO" id="GO:0051537">
    <property type="term" value="F:2 iron, 2 sulfur cluster binding"/>
    <property type="evidence" value="ECO:0007669"/>
    <property type="project" value="UniProtKB-KW"/>
</dbReference>
<evidence type="ECO:0000256" key="3">
    <source>
        <dbReference type="ARBA" id="ARBA00023004"/>
    </source>
</evidence>
<evidence type="ECO:0000256" key="4">
    <source>
        <dbReference type="ARBA" id="ARBA00023014"/>
    </source>
</evidence>
<keyword evidence="1" id="KW-0001">2Fe-2S</keyword>
<dbReference type="EMBL" id="AP012342">
    <property type="protein sequence ID" value="BAM07569.1"/>
    <property type="molecule type" value="Genomic_DNA"/>
</dbReference>
<organism evidence="6 7">
    <name type="scientific">Leptospirillum ferrooxidans (strain C2-3)</name>
    <dbReference type="NCBI Taxonomy" id="1162668"/>
    <lineage>
        <taxon>Bacteria</taxon>
        <taxon>Pseudomonadati</taxon>
        <taxon>Nitrospirota</taxon>
        <taxon>Nitrospiria</taxon>
        <taxon>Nitrospirales</taxon>
        <taxon>Nitrospiraceae</taxon>
        <taxon>Leptospirillum</taxon>
    </lineage>
</organism>
<keyword evidence="7" id="KW-1185">Reference proteome</keyword>
<keyword evidence="4" id="KW-0411">Iron-sulfur</keyword>
<protein>
    <recommendedName>
        <fullName evidence="5">Iron-binding zinc finger CDGSH type domain-containing protein</fullName>
    </recommendedName>
</protein>
<dbReference type="eggNOG" id="COG3369">
    <property type="taxonomic scope" value="Bacteria"/>
</dbReference>
<dbReference type="HOGENOM" id="CLU_173940_2_0_0"/>
<dbReference type="KEGG" id="lfc:LFE_1891"/>
<dbReference type="PATRIC" id="fig|1162668.3.peg.2247"/>